<dbReference type="InterPro" id="IPR048362">
    <property type="entry name" value="PARG_helical"/>
</dbReference>
<dbReference type="GO" id="GO:0005737">
    <property type="term" value="C:cytoplasm"/>
    <property type="evidence" value="ECO:0007669"/>
    <property type="project" value="TreeGrafter"/>
</dbReference>
<dbReference type="GO" id="GO:0005975">
    <property type="term" value="P:carbohydrate metabolic process"/>
    <property type="evidence" value="ECO:0007669"/>
    <property type="project" value="InterPro"/>
</dbReference>
<dbReference type="GO" id="GO:1990966">
    <property type="term" value="P:ATP generation from poly-ADP-D-ribose"/>
    <property type="evidence" value="ECO:0007669"/>
    <property type="project" value="TreeGrafter"/>
</dbReference>
<dbReference type="WBParaSite" id="PgR124_g011_t01">
    <property type="protein sequence ID" value="PgR124_g011_t01"/>
    <property type="gene ID" value="PgR124_g011"/>
</dbReference>
<proteinExistence type="inferred from homology"/>
<dbReference type="Proteomes" id="UP000887569">
    <property type="component" value="Unplaced"/>
</dbReference>
<reference evidence="9" key="1">
    <citation type="submission" date="2022-11" db="UniProtKB">
        <authorList>
            <consortium name="WormBaseParasite"/>
        </authorList>
    </citation>
    <scope>IDENTIFICATION</scope>
</reference>
<evidence type="ECO:0000256" key="1">
    <source>
        <dbReference type="ARBA" id="ARBA00009545"/>
    </source>
</evidence>
<feature type="domain" description="PARG helical" evidence="7">
    <location>
        <begin position="274"/>
        <end position="384"/>
    </location>
</feature>
<feature type="active site" evidence="4">
    <location>
        <position position="440"/>
    </location>
</feature>
<feature type="active site" evidence="4">
    <location>
        <position position="441"/>
    </location>
</feature>
<feature type="binding site" evidence="5">
    <location>
        <position position="425"/>
    </location>
    <ligand>
        <name>substrate</name>
    </ligand>
</feature>
<evidence type="ECO:0000256" key="3">
    <source>
        <dbReference type="ARBA" id="ARBA00022801"/>
    </source>
</evidence>
<dbReference type="PANTHER" id="PTHR12837">
    <property type="entry name" value="POLY ADP-RIBOSE GLYCOHYDROLASE"/>
    <property type="match status" value="1"/>
</dbReference>
<dbReference type="Pfam" id="PF05028">
    <property type="entry name" value="PARG_cat_C"/>
    <property type="match status" value="1"/>
</dbReference>
<feature type="binding site" evidence="5">
    <location>
        <position position="480"/>
    </location>
    <ligand>
        <name>substrate</name>
    </ligand>
</feature>
<name>A0A915CD06_PARUN</name>
<dbReference type="InterPro" id="IPR046372">
    <property type="entry name" value="PARG_cat_C"/>
</dbReference>
<dbReference type="GO" id="GO:0006282">
    <property type="term" value="P:regulation of DNA repair"/>
    <property type="evidence" value="ECO:0007669"/>
    <property type="project" value="InterPro"/>
</dbReference>
<dbReference type="InterPro" id="IPR007724">
    <property type="entry name" value="Poly_GlycHdrlase"/>
</dbReference>
<evidence type="ECO:0000259" key="6">
    <source>
        <dbReference type="Pfam" id="PF05028"/>
    </source>
</evidence>
<protein>
    <recommendedName>
        <fullName evidence="2">poly(ADP-ribose) glycohydrolase</fullName>
        <ecNumber evidence="2">3.2.1.143</ecNumber>
    </recommendedName>
</protein>
<dbReference type="GO" id="GO:0005634">
    <property type="term" value="C:nucleus"/>
    <property type="evidence" value="ECO:0007669"/>
    <property type="project" value="TreeGrafter"/>
</dbReference>
<dbReference type="AlphaFoldDB" id="A0A915CD06"/>
<feature type="domain" description="PARG catalytic Macro" evidence="6">
    <location>
        <begin position="392"/>
        <end position="590"/>
    </location>
</feature>
<keyword evidence="8" id="KW-1185">Reference proteome</keyword>
<feature type="binding site" evidence="5">
    <location>
        <position position="439"/>
    </location>
    <ligand>
        <name>substrate</name>
    </ligand>
</feature>
<evidence type="ECO:0000256" key="2">
    <source>
        <dbReference type="ARBA" id="ARBA00012255"/>
    </source>
</evidence>
<evidence type="ECO:0000313" key="9">
    <source>
        <dbReference type="WBParaSite" id="PgR124_g011_t01"/>
    </source>
</evidence>
<dbReference type="PANTHER" id="PTHR12837:SF15">
    <property type="entry name" value="POLY(ADP-RIBOSE) GLYCOHYDROLASE"/>
    <property type="match status" value="1"/>
</dbReference>
<evidence type="ECO:0000313" key="8">
    <source>
        <dbReference type="Proteomes" id="UP000887569"/>
    </source>
</evidence>
<sequence length="647" mass="73149">EEVDYEAEGADRPQLRKMRQLTLDAFLGCASTAVLSPCSSATRRPRTKRTPAQRRSVVVTATIMEASDVKKLSGEGNLRRRSMAVVEEVSQNASSSFTEEEIRRMSATIQKAKEKYGKGTLDTYISRKVAKFSSIGVDESVMPSTSSLAEEPDLEPFRCYAEPYPDLNNKGVADIVLISIGSIRPNVLPKPYPPICIDPALGWNRGRSCVRLPFSSLNLIDGRPHYRLIRDGLEKLTLPLKSAYQIKECIESYTRRTWQFDALDKFFASIPEQLCEEYLTTVIPFMATLALSAPDLITQPLPILRRGREGSVTMSQQQAAALLALAFFCTFPCRGSRNTELPLINFNRLFDLRTDKCIEKLKCIMHYFHQISVQMPSGVLTYRRQQVSPPSDWRKIRMPLTRLAVSSTATIEDDGCGMLQVDFANQYVGGGVLGSGCVQEEIRFLICPEMMISMLLCERMDHSESIVILGAQRYSDYEGYGHTFQWCPLHSPESLSRDRFERLRCEVVAIDALPFTKPHHQFNVDLVDRELLKAYCGFSMRDGSSKAVATGNWGCGVFGGDVRLKSVIQIIAASMQARPLCYFAFGKHHFASRLRTFYEELRRRNVTSCQLYDLVAMYCMEEDKETLDLFDFILLKLRTISLKEVLL</sequence>
<evidence type="ECO:0000256" key="4">
    <source>
        <dbReference type="PIRSR" id="PIRSR607724-1"/>
    </source>
</evidence>
<dbReference type="GO" id="GO:0009225">
    <property type="term" value="P:nucleotide-sugar metabolic process"/>
    <property type="evidence" value="ECO:0007669"/>
    <property type="project" value="TreeGrafter"/>
</dbReference>
<dbReference type="GO" id="GO:0004649">
    <property type="term" value="F:poly(ADP-ribose) glycohydrolase activity"/>
    <property type="evidence" value="ECO:0007669"/>
    <property type="project" value="UniProtKB-EC"/>
</dbReference>
<dbReference type="Pfam" id="PF20811">
    <property type="entry name" value="PARG_cat_N"/>
    <property type="match status" value="1"/>
</dbReference>
<organism evidence="8 9">
    <name type="scientific">Parascaris univalens</name>
    <name type="common">Nematode worm</name>
    <dbReference type="NCBI Taxonomy" id="6257"/>
    <lineage>
        <taxon>Eukaryota</taxon>
        <taxon>Metazoa</taxon>
        <taxon>Ecdysozoa</taxon>
        <taxon>Nematoda</taxon>
        <taxon>Chromadorea</taxon>
        <taxon>Rhabditida</taxon>
        <taxon>Spirurina</taxon>
        <taxon>Ascaridomorpha</taxon>
        <taxon>Ascaridoidea</taxon>
        <taxon>Ascarididae</taxon>
        <taxon>Parascaris</taxon>
    </lineage>
</organism>
<accession>A0A915CD06</accession>
<comment type="similarity">
    <text evidence="1">Belongs to the poly(ADP-ribose) glycohydrolase family.</text>
</comment>
<feature type="active site" evidence="4">
    <location>
        <position position="422"/>
    </location>
</feature>
<evidence type="ECO:0000256" key="5">
    <source>
        <dbReference type="PIRSR" id="PIRSR607724-2"/>
    </source>
</evidence>
<evidence type="ECO:0000259" key="7">
    <source>
        <dbReference type="Pfam" id="PF20811"/>
    </source>
</evidence>
<dbReference type="EC" id="3.2.1.143" evidence="2"/>
<keyword evidence="3" id="KW-0378">Hydrolase</keyword>